<feature type="transmembrane region" description="Helical" evidence="6">
    <location>
        <begin position="238"/>
        <end position="258"/>
    </location>
</feature>
<evidence type="ECO:0000256" key="2">
    <source>
        <dbReference type="ARBA" id="ARBA00022475"/>
    </source>
</evidence>
<keyword evidence="9" id="KW-1185">Reference proteome</keyword>
<evidence type="ECO:0000256" key="6">
    <source>
        <dbReference type="SAM" id="Phobius"/>
    </source>
</evidence>
<reference evidence="8 9" key="1">
    <citation type="submission" date="2019-03" db="EMBL/GenBank/DDBJ databases">
        <title>Genomic Encyclopedia of Type Strains, Phase IV (KMG-IV): sequencing the most valuable type-strain genomes for metagenomic binning, comparative biology and taxonomic classification.</title>
        <authorList>
            <person name="Goeker M."/>
        </authorList>
    </citation>
    <scope>NUCLEOTIDE SEQUENCE [LARGE SCALE GENOMIC DNA]</scope>
    <source>
        <strain evidence="8 9">DSM 18577</strain>
    </source>
</reference>
<dbReference type="OrthoDB" id="3190463at2"/>
<keyword evidence="4 6" id="KW-1133">Transmembrane helix</keyword>
<feature type="domain" description="EamA" evidence="7">
    <location>
        <begin position="177"/>
        <end position="312"/>
    </location>
</feature>
<feature type="transmembrane region" description="Helical" evidence="6">
    <location>
        <begin position="173"/>
        <end position="194"/>
    </location>
</feature>
<feature type="transmembrane region" description="Helical" evidence="6">
    <location>
        <begin position="295"/>
        <end position="312"/>
    </location>
</feature>
<dbReference type="Pfam" id="PF00892">
    <property type="entry name" value="EamA"/>
    <property type="match status" value="2"/>
</dbReference>
<evidence type="ECO:0000256" key="1">
    <source>
        <dbReference type="ARBA" id="ARBA00004651"/>
    </source>
</evidence>
<dbReference type="InterPro" id="IPR050638">
    <property type="entry name" value="AA-Vitamin_Transporters"/>
</dbReference>
<evidence type="ECO:0000256" key="4">
    <source>
        <dbReference type="ARBA" id="ARBA00022989"/>
    </source>
</evidence>
<feature type="transmembrane region" description="Helical" evidence="6">
    <location>
        <begin position="151"/>
        <end position="167"/>
    </location>
</feature>
<evidence type="ECO:0000256" key="5">
    <source>
        <dbReference type="ARBA" id="ARBA00023136"/>
    </source>
</evidence>
<dbReference type="Proteomes" id="UP000295565">
    <property type="component" value="Unassembled WGS sequence"/>
</dbReference>
<feature type="transmembrane region" description="Helical" evidence="6">
    <location>
        <begin position="270"/>
        <end position="289"/>
    </location>
</feature>
<dbReference type="InterPro" id="IPR000620">
    <property type="entry name" value="EamA_dom"/>
</dbReference>
<dbReference type="AlphaFoldDB" id="A0A4R1J7M6"/>
<evidence type="ECO:0000313" key="8">
    <source>
        <dbReference type="EMBL" id="TCK46443.1"/>
    </source>
</evidence>
<feature type="transmembrane region" description="Helical" evidence="6">
    <location>
        <begin position="108"/>
        <end position="139"/>
    </location>
</feature>
<dbReference type="SUPFAM" id="SSF103481">
    <property type="entry name" value="Multidrug resistance efflux transporter EmrE"/>
    <property type="match status" value="2"/>
</dbReference>
<evidence type="ECO:0000259" key="7">
    <source>
        <dbReference type="Pfam" id="PF00892"/>
    </source>
</evidence>
<keyword evidence="3 6" id="KW-0812">Transmembrane</keyword>
<feature type="transmembrane region" description="Helical" evidence="6">
    <location>
        <begin position="206"/>
        <end position="226"/>
    </location>
</feature>
<comment type="subcellular location">
    <subcellularLocation>
        <location evidence="1">Cell membrane</location>
        <topology evidence="1">Multi-pass membrane protein</topology>
    </subcellularLocation>
</comment>
<organism evidence="8 9">
    <name type="scientific">Celerinatantimonas diazotrophica</name>
    <dbReference type="NCBI Taxonomy" id="412034"/>
    <lineage>
        <taxon>Bacteria</taxon>
        <taxon>Pseudomonadati</taxon>
        <taxon>Pseudomonadota</taxon>
        <taxon>Gammaproteobacteria</taxon>
        <taxon>Celerinatantimonadaceae</taxon>
        <taxon>Celerinatantimonas</taxon>
    </lineage>
</organism>
<protein>
    <submittedName>
        <fullName evidence="8">Drug/metabolite transporter (DMT)-like permease</fullName>
    </submittedName>
</protein>
<feature type="transmembrane region" description="Helical" evidence="6">
    <location>
        <begin position="62"/>
        <end position="81"/>
    </location>
</feature>
<feature type="transmembrane region" description="Helical" evidence="6">
    <location>
        <begin position="20"/>
        <end position="41"/>
    </location>
</feature>
<dbReference type="GO" id="GO:0005886">
    <property type="term" value="C:plasma membrane"/>
    <property type="evidence" value="ECO:0007669"/>
    <property type="project" value="UniProtKB-SubCell"/>
</dbReference>
<sequence length="319" mass="35098">MSSSSSAITHASEQAWLSNPMVRLTLALIATLLWGSAFPLVKLGYSSLAIAHNQPFMQLLFAGYRFSGAGLLLLMLSSVIYRTTWQFSFSKLRSVVKVGSTQTLAQYIFFYMGLALASGISSAIVASAAPFFQLIIAHLLFADDRLSRRKLFSALLGFCGIGFYHLMEHGWAFHLGIGEGLMLIAMLFSAYGNILNKRNVSRELPVLPLTAWQMLFGGMLLILIGASKVGFMPFQFSWHASLLLLYLCGLSASAFLIWNTLMAHNQVSKVSIFLFLIPIFGVSLSALILNEVLHWYVIPALILIIIGIILSNRPPKTAP</sequence>
<evidence type="ECO:0000313" key="9">
    <source>
        <dbReference type="Proteomes" id="UP000295565"/>
    </source>
</evidence>
<proteinExistence type="predicted"/>
<accession>A0A4R1J7M6</accession>
<dbReference type="PANTHER" id="PTHR32322">
    <property type="entry name" value="INNER MEMBRANE TRANSPORTER"/>
    <property type="match status" value="1"/>
</dbReference>
<dbReference type="EMBL" id="SMGD01000019">
    <property type="protein sequence ID" value="TCK46443.1"/>
    <property type="molecule type" value="Genomic_DNA"/>
</dbReference>
<comment type="caution">
    <text evidence="8">The sequence shown here is derived from an EMBL/GenBank/DDBJ whole genome shotgun (WGS) entry which is preliminary data.</text>
</comment>
<keyword evidence="5 6" id="KW-0472">Membrane</keyword>
<keyword evidence="2" id="KW-1003">Cell membrane</keyword>
<dbReference type="InterPro" id="IPR037185">
    <property type="entry name" value="EmrE-like"/>
</dbReference>
<feature type="domain" description="EamA" evidence="7">
    <location>
        <begin position="25"/>
        <end position="162"/>
    </location>
</feature>
<evidence type="ECO:0000256" key="3">
    <source>
        <dbReference type="ARBA" id="ARBA00022692"/>
    </source>
</evidence>
<dbReference type="PANTHER" id="PTHR32322:SF18">
    <property type="entry name" value="S-ADENOSYLMETHIONINE_S-ADENOSYLHOMOCYSTEINE TRANSPORTER"/>
    <property type="match status" value="1"/>
</dbReference>
<dbReference type="RefSeq" id="WP_131914441.1">
    <property type="nucleotide sequence ID" value="NZ_OU594967.1"/>
</dbReference>
<gene>
    <name evidence="8" type="ORF">EV690_3723</name>
</gene>
<name>A0A4R1J7M6_9GAMM</name>